<feature type="region of interest" description="Disordered" evidence="1">
    <location>
        <begin position="19"/>
        <end position="46"/>
    </location>
</feature>
<dbReference type="Proteomes" id="UP000050741">
    <property type="component" value="Unassembled WGS sequence"/>
</dbReference>
<accession>A0A183CQF8</accession>
<reference evidence="3" key="3">
    <citation type="submission" date="2016-06" db="UniProtKB">
        <authorList>
            <consortium name="WormBaseParasite"/>
        </authorList>
    </citation>
    <scope>IDENTIFICATION</scope>
</reference>
<feature type="compositionally biased region" description="Low complexity" evidence="1">
    <location>
        <begin position="20"/>
        <end position="32"/>
    </location>
</feature>
<evidence type="ECO:0000256" key="1">
    <source>
        <dbReference type="SAM" id="MobiDB-lite"/>
    </source>
</evidence>
<sequence length="46" mass="4729">AFYDYSPAVNLYGSSHYQNGGASSSSSVAVAGTNENVASSGRKLEK</sequence>
<name>A0A183CQF8_GLOPA</name>
<organism evidence="2 3">
    <name type="scientific">Globodera pallida</name>
    <name type="common">Potato cyst nematode worm</name>
    <name type="synonym">Heterodera pallida</name>
    <dbReference type="NCBI Taxonomy" id="36090"/>
    <lineage>
        <taxon>Eukaryota</taxon>
        <taxon>Metazoa</taxon>
        <taxon>Ecdysozoa</taxon>
        <taxon>Nematoda</taxon>
        <taxon>Chromadorea</taxon>
        <taxon>Rhabditida</taxon>
        <taxon>Tylenchina</taxon>
        <taxon>Tylenchomorpha</taxon>
        <taxon>Tylenchoidea</taxon>
        <taxon>Heteroderidae</taxon>
        <taxon>Heteroderinae</taxon>
        <taxon>Globodera</taxon>
    </lineage>
</organism>
<evidence type="ECO:0000313" key="2">
    <source>
        <dbReference type="Proteomes" id="UP000050741"/>
    </source>
</evidence>
<dbReference type="WBParaSite" id="GPLIN_001511600">
    <property type="protein sequence ID" value="GPLIN_001511600"/>
    <property type="gene ID" value="GPLIN_001511600"/>
</dbReference>
<evidence type="ECO:0000313" key="3">
    <source>
        <dbReference type="WBParaSite" id="GPLIN_001511600"/>
    </source>
</evidence>
<reference evidence="2" key="2">
    <citation type="submission" date="2014-05" db="EMBL/GenBank/DDBJ databases">
        <title>The genome and life-stage specific transcriptomes of Globodera pallida elucidate key aspects of plant parasitism by a cyst nematode.</title>
        <authorList>
            <person name="Cotton J.A."/>
            <person name="Lilley C.J."/>
            <person name="Jones L.M."/>
            <person name="Kikuchi T."/>
            <person name="Reid A.J."/>
            <person name="Thorpe P."/>
            <person name="Tsai I.J."/>
            <person name="Beasley H."/>
            <person name="Blok V."/>
            <person name="Cock P.J.A."/>
            <person name="Van den Akker S.E."/>
            <person name="Holroyd N."/>
            <person name="Hunt M."/>
            <person name="Mantelin S."/>
            <person name="Naghra H."/>
            <person name="Pain A."/>
            <person name="Palomares-Rius J.E."/>
            <person name="Zarowiecki M."/>
            <person name="Berriman M."/>
            <person name="Jones J.T."/>
            <person name="Urwin P.E."/>
        </authorList>
    </citation>
    <scope>NUCLEOTIDE SEQUENCE [LARGE SCALE GENOMIC DNA]</scope>
    <source>
        <strain evidence="2">Lindley</strain>
    </source>
</reference>
<dbReference type="AlphaFoldDB" id="A0A183CQF8"/>
<proteinExistence type="predicted"/>
<reference evidence="2" key="1">
    <citation type="submission" date="2013-12" db="EMBL/GenBank/DDBJ databases">
        <authorList>
            <person name="Aslett M."/>
        </authorList>
    </citation>
    <scope>NUCLEOTIDE SEQUENCE [LARGE SCALE GENOMIC DNA]</scope>
    <source>
        <strain evidence="2">Lindley</strain>
    </source>
</reference>
<keyword evidence="2" id="KW-1185">Reference proteome</keyword>
<protein>
    <submittedName>
        <fullName evidence="3">Merozoite surface protein 1</fullName>
    </submittedName>
</protein>